<keyword evidence="4" id="KW-0472">Membrane</keyword>
<evidence type="ECO:0000256" key="2">
    <source>
        <dbReference type="ARBA" id="ARBA00022692"/>
    </source>
</evidence>
<dbReference type="GO" id="GO:0005886">
    <property type="term" value="C:plasma membrane"/>
    <property type="evidence" value="ECO:0007669"/>
    <property type="project" value="InterPro"/>
</dbReference>
<dbReference type="Proteomes" id="UP000886251">
    <property type="component" value="Unassembled WGS sequence"/>
</dbReference>
<keyword evidence="2" id="KW-0812">Transmembrane</keyword>
<evidence type="ECO:0000313" key="6">
    <source>
        <dbReference type="EMBL" id="HEB96090.1"/>
    </source>
</evidence>
<organism evidence="6">
    <name type="scientific">Sedimenticola thiotaurini</name>
    <dbReference type="NCBI Taxonomy" id="1543721"/>
    <lineage>
        <taxon>Bacteria</taxon>
        <taxon>Pseudomonadati</taxon>
        <taxon>Pseudomonadota</taxon>
        <taxon>Gammaproteobacteria</taxon>
        <taxon>Chromatiales</taxon>
        <taxon>Sedimenticolaceae</taxon>
        <taxon>Sedimenticola</taxon>
    </lineage>
</organism>
<proteinExistence type="predicted"/>
<dbReference type="PANTHER" id="PTHR36985:SF1">
    <property type="entry name" value="TRANSLOCATION AND ASSEMBLY MODULE SUBUNIT TAMB"/>
    <property type="match status" value="1"/>
</dbReference>
<dbReference type="Pfam" id="PF04357">
    <property type="entry name" value="TamB"/>
    <property type="match status" value="1"/>
</dbReference>
<comment type="subcellular location">
    <subcellularLocation>
        <location evidence="1">Membrane</location>
        <topology evidence="1">Single-pass membrane protein</topology>
    </subcellularLocation>
</comment>
<evidence type="ECO:0000256" key="1">
    <source>
        <dbReference type="ARBA" id="ARBA00004167"/>
    </source>
</evidence>
<dbReference type="InterPro" id="IPR007452">
    <property type="entry name" value="TamB_C"/>
</dbReference>
<sequence length="1247" mass="134406">MWKLTGHLLGRLLLWLASTASVLLLLTALLLLVLSYTPEGMERLLQTTARVAGLDLRVDEVAGRLAGPLELRGLRYRDQGMELEVRRLRLQWRPRELFRGTLHVTGLELDEPALRLRQQEAAGPLELPAVALPLRLVLDRAEATGLSITSGDSRRLVERIRLAARLQGERLRLDHLSLAMAGAALEVAGEIRMKGAWPLDLTGRWGYPLPSLERLEGSGEVTGDLRRLRFRQRLRGPLLAGLSGTLTDLTGTPRLRGTLQLRRLGPALAARVAPLDGVHGQLEVEGGTETLTARGELAGRMPDLGTVSSLFRLHWGGSALAIRQLELRSGQGGVLRLGGEWRPGDDGGRIDLTGKWQDLSWPAGGGEPLVSPAGTLELAGGIDDYRLQLAGRLQGAGLPEASLRATARGDRRRLDLPRLRVDLLGGSVDGSGRLEWQPALRGRLQLALAGIDPGVGWPEWPGRLSGDLLLTATGDRFDLRIRDLQGRLRGYPLVLSGGVGLLGGALQLDDLELKSGGSRLQAAGRLSTDSSLRWSLLSDDLASLYPGLTGKLSLNGRLSGDRNRPVLQARIRGSDLAYGDQHLGRIDGDLDLDMAAGDRFRLDLRADGMVLAGRQWRHLQLQGSGNRAAHRLQAELEGAAGGGGLVLAGGLADAMAWSGRLEQLRLQGKAIGEWRLQRPVALRWSGTGGTLERGCLQQAGSGLCLALQWEGGPRWRGDAELSRLALERLRPLLPGDVRVRGAADGRLRFRSDADGALEGEFSLSLPDWQLDYQGDRLLLGASRVTGTLDREGLSLALDLPLGRLGRIDGRARLPGWSTLDPARPQQPLEGRLALRLEELGLLAARFPELSELRGRLDGDLTLAGTLARPRLTGQAVLEASFDLPPLGIGVRDVELTLTSDGGDTLDYRGQARFGDGLLTLTGATRLDPAGGWPTRMRLQGTELLLADIPEAWLLASPDLRLELAADGGRLDGGVVIPRARLRPRSLPETAVSPSADVRLVTGEGKTAAEEGIPLSASVRLRFGDQVSFDGFGLRGLIRGELALREEAGRVATGSGQIRIEEGTYTAYGQDLEIQRGRLLFASSPLSNPGVELVARRRVGEVEVGVRVRGTLRQPRLEVFSRPPMVQSEALAYLLFGGPLNRGASSSDKQRLSSAASALAAGGGGWLAAEIGRQLGLDQLSLQSGGERDLALHMGAWLSPRLYVQYITGLTGSSTNQVRLRYDLTDRLQVETQAGSVQAVDLFYTIER</sequence>
<dbReference type="GO" id="GO:0009306">
    <property type="term" value="P:protein secretion"/>
    <property type="evidence" value="ECO:0007669"/>
    <property type="project" value="InterPro"/>
</dbReference>
<comment type="caution">
    <text evidence="6">The sequence shown here is derived from an EMBL/GenBank/DDBJ whole genome shotgun (WGS) entry which is preliminary data.</text>
</comment>
<dbReference type="GO" id="GO:0097347">
    <property type="term" value="C:TAM protein secretion complex"/>
    <property type="evidence" value="ECO:0007669"/>
    <property type="project" value="TreeGrafter"/>
</dbReference>
<dbReference type="AlphaFoldDB" id="A0A831RNA6"/>
<reference evidence="6" key="1">
    <citation type="journal article" date="2020" name="mSystems">
        <title>Genome- and Community-Level Interaction Insights into Carbon Utilization and Element Cycling Functions of Hydrothermarchaeota in Hydrothermal Sediment.</title>
        <authorList>
            <person name="Zhou Z."/>
            <person name="Liu Y."/>
            <person name="Xu W."/>
            <person name="Pan J."/>
            <person name="Luo Z.H."/>
            <person name="Li M."/>
        </authorList>
    </citation>
    <scope>NUCLEOTIDE SEQUENCE [LARGE SCALE GENOMIC DNA]</scope>
    <source>
        <strain evidence="6">HyVt-443</strain>
    </source>
</reference>
<evidence type="ECO:0000256" key="4">
    <source>
        <dbReference type="ARBA" id="ARBA00023136"/>
    </source>
</evidence>
<dbReference type="PANTHER" id="PTHR36985">
    <property type="entry name" value="TRANSLOCATION AND ASSEMBLY MODULE SUBUNIT TAMB"/>
    <property type="match status" value="1"/>
</dbReference>
<accession>A0A831RNA6</accession>
<feature type="domain" description="Translocation and assembly module TamB C-terminal" evidence="5">
    <location>
        <begin position="911"/>
        <end position="1246"/>
    </location>
</feature>
<name>A0A831RNA6_9GAMM</name>
<dbReference type="EMBL" id="DRKP01000074">
    <property type="protein sequence ID" value="HEB96090.1"/>
    <property type="molecule type" value="Genomic_DNA"/>
</dbReference>
<protein>
    <recommendedName>
        <fullName evidence="5">Translocation and assembly module TamB C-terminal domain-containing protein</fullName>
    </recommendedName>
</protein>
<gene>
    <name evidence="6" type="ORF">ENI96_06645</name>
</gene>
<evidence type="ECO:0000256" key="3">
    <source>
        <dbReference type="ARBA" id="ARBA00022989"/>
    </source>
</evidence>
<evidence type="ECO:0000259" key="5">
    <source>
        <dbReference type="Pfam" id="PF04357"/>
    </source>
</evidence>
<keyword evidence="3" id="KW-1133">Transmembrane helix</keyword>